<dbReference type="KEGG" id="vg:26796656"/>
<reference evidence="1 2" key="1">
    <citation type="submission" date="2015-05" db="EMBL/GenBank/DDBJ databases">
        <authorList>
            <person name="Wang D.B."/>
            <person name="Wang M."/>
        </authorList>
    </citation>
    <scope>NUCLEOTIDE SEQUENCE [LARGE SCALE GENOMIC DNA]</scope>
</reference>
<organism evidence="1 2">
    <name type="scientific">Pseudoalteromonas phage H101</name>
    <dbReference type="NCBI Taxonomy" id="1654919"/>
    <lineage>
        <taxon>Viruses</taxon>
        <taxon>Duplodnaviria</taxon>
        <taxon>Heunggongvirae</taxon>
        <taxon>Uroviricota</taxon>
        <taxon>Caudoviricetes</taxon>
        <taxon>Shandongvirus</taxon>
        <taxon>Shandongvirus H101</taxon>
    </lineage>
</organism>
<dbReference type="Proteomes" id="UP000202763">
    <property type="component" value="Segment"/>
</dbReference>
<evidence type="ECO:0000313" key="1">
    <source>
        <dbReference type="EMBL" id="AKO61062.1"/>
    </source>
</evidence>
<proteinExistence type="predicted"/>
<dbReference type="EMBL" id="KR534323">
    <property type="protein sequence ID" value="AKO61062.1"/>
    <property type="molecule type" value="Genomic_DNA"/>
</dbReference>
<sequence length="521" mass="59380">MSFENAFGDVYVGRTSKVEEDNEVQEKVFVRDDSDNKLFPEIQVKDLATITDKNTQLVLDGDGVVWKSCSSVESLYIVCKHKEEDFEVELDGITKFKGAGKNISVDSWLGVENVKREAKGLPLFTAEDFEVTQCSRLNYHTEEKAFEQVQIIIRTKLKSLRQQFGIDKIKFCIGEGKSFRDDLDLVKPYKGTRSPLRPILLKRARQWVLDVLGGELAPEGYENDDWVEWYANESWKVYKKTGVAPYILCCEDKDAFSNPKILTSFGVHSGKDNPNRGKFKYPQAWVVEDTSTSVGGLDLIVTSKKELRGHGLKWLISQAFLIGDSADSYFALKHLKDYKTNYGDVQAYKDFSELKTPKEVLQKSVDLYSEFFPYGIQYTSHKGEDLDVDTMTYMNTYFLVAYMTRSANDKMDFYKLCKAFKVDTSAIVNNNEWTPPYEVFNTEGAEELTKSVVNSLDDTLAEDFKAYKSLKKDDVVGKHASAEDKIKLIKEGLLGKMYVTVQRNKKTGEIRTVTKDTTNDE</sequence>
<name>A0A0H4IP06_9CAUD</name>
<keyword evidence="2" id="KW-1185">Reference proteome</keyword>
<dbReference type="GeneID" id="26796656"/>
<evidence type="ECO:0000313" key="2">
    <source>
        <dbReference type="Proteomes" id="UP000202763"/>
    </source>
</evidence>
<accession>A0A0H4IP06</accession>
<dbReference type="OrthoDB" id="4028at10239"/>
<protein>
    <submittedName>
        <fullName evidence="1">Uncharacterized protein</fullName>
    </submittedName>
</protein>
<dbReference type="RefSeq" id="YP_009225595.1">
    <property type="nucleotide sequence ID" value="NC_029094.1"/>
</dbReference>